<organism evidence="2 3">
    <name type="scientific">Dietzia timorensis</name>
    <dbReference type="NCBI Taxonomy" id="499555"/>
    <lineage>
        <taxon>Bacteria</taxon>
        <taxon>Bacillati</taxon>
        <taxon>Actinomycetota</taxon>
        <taxon>Actinomycetes</taxon>
        <taxon>Mycobacteriales</taxon>
        <taxon>Dietziaceae</taxon>
        <taxon>Dietzia</taxon>
    </lineage>
</organism>
<dbReference type="Gene3D" id="3.40.50.1240">
    <property type="entry name" value="Phosphoglycerate mutase-like"/>
    <property type="match status" value="1"/>
</dbReference>
<dbReference type="OrthoDB" id="9793115at2"/>
<dbReference type="RefSeq" id="WP_075844759.1">
    <property type="nucleotide sequence ID" value="NZ_CP015961.1"/>
</dbReference>
<gene>
    <name evidence="2" type="ORF">BJL86_0215</name>
</gene>
<keyword evidence="3" id="KW-1185">Reference proteome</keyword>
<evidence type="ECO:0000313" key="2">
    <source>
        <dbReference type="EMBL" id="ANI91026.1"/>
    </source>
</evidence>
<dbReference type="Pfam" id="PF00300">
    <property type="entry name" value="His_Phos_1"/>
    <property type="match status" value="1"/>
</dbReference>
<dbReference type="SMART" id="SM00855">
    <property type="entry name" value="PGAM"/>
    <property type="match status" value="1"/>
</dbReference>
<dbReference type="AlphaFoldDB" id="A0A173LFE5"/>
<dbReference type="EMBL" id="CP015961">
    <property type="protein sequence ID" value="ANI91026.1"/>
    <property type="molecule type" value="Genomic_DNA"/>
</dbReference>
<dbReference type="SUPFAM" id="SSF53254">
    <property type="entry name" value="Phosphoglycerate mutase-like"/>
    <property type="match status" value="1"/>
</dbReference>
<dbReference type="GO" id="GO:0005737">
    <property type="term" value="C:cytoplasm"/>
    <property type="evidence" value="ECO:0007669"/>
    <property type="project" value="TreeGrafter"/>
</dbReference>
<feature type="binding site" evidence="1">
    <location>
        <position position="77"/>
    </location>
    <ligand>
        <name>substrate</name>
    </ligand>
</feature>
<sequence>MTSDNASPQPAGPAEHTPHLYLVRHGEFPSNPLGLLDTEVPGQPLNAKGREQAGVAGEQLIGLGSTATAVYHSQAERAKNTAQIISGALGVEAVEVPGAFEVQAGELEKRGDPDALATYRSYTHAWMRGSDLASALPGGESGEDVRARVFPQIEKLYREHVSQGRDAVLVIHGTLIRVTAGLLGAIDGDFSASHAVPNCGIIGLIPAGDGELGGAASWACDDWAGTTPQA</sequence>
<dbReference type="GO" id="GO:0016791">
    <property type="term" value="F:phosphatase activity"/>
    <property type="evidence" value="ECO:0007669"/>
    <property type="project" value="TreeGrafter"/>
</dbReference>
<dbReference type="CDD" id="cd07067">
    <property type="entry name" value="HP_PGM_like"/>
    <property type="match status" value="1"/>
</dbReference>
<proteinExistence type="predicted"/>
<accession>A0A173LFE5</accession>
<dbReference type="InterPro" id="IPR001345">
    <property type="entry name" value="PG/BPGM_mutase_AS"/>
</dbReference>
<dbReference type="InterPro" id="IPR013078">
    <property type="entry name" value="His_Pase_superF_clade-1"/>
</dbReference>
<dbReference type="Proteomes" id="UP000186104">
    <property type="component" value="Chromosome"/>
</dbReference>
<dbReference type="KEGG" id="dtm:BJL86_0215"/>
<dbReference type="InterPro" id="IPR050275">
    <property type="entry name" value="PGM_Phosphatase"/>
</dbReference>
<dbReference type="PROSITE" id="PS00175">
    <property type="entry name" value="PG_MUTASE"/>
    <property type="match status" value="1"/>
</dbReference>
<name>A0A173LFE5_9ACTN</name>
<dbReference type="PANTHER" id="PTHR48100:SF58">
    <property type="entry name" value="PE-PGRS FAMILY PROTEIN PE_PGRS11"/>
    <property type="match status" value="1"/>
</dbReference>
<reference evidence="2 3" key="1">
    <citation type="submission" date="2016-06" db="EMBL/GenBank/DDBJ databases">
        <title>Complete genome sequence of a saline-alkali tolerant type strain Dietzia timorensis ID05-A0528T.</title>
        <authorList>
            <person name="Wu X."/>
        </authorList>
    </citation>
    <scope>NUCLEOTIDE SEQUENCE [LARGE SCALE GENOMIC DNA]</scope>
    <source>
        <strain evidence="2 3">ID05-A0528</strain>
    </source>
</reference>
<dbReference type="PANTHER" id="PTHR48100">
    <property type="entry name" value="BROAD-SPECIFICITY PHOSPHATASE YOR283W-RELATED"/>
    <property type="match status" value="1"/>
</dbReference>
<feature type="binding site" evidence="1">
    <location>
        <begin position="24"/>
        <end position="31"/>
    </location>
    <ligand>
        <name>substrate</name>
    </ligand>
</feature>
<dbReference type="STRING" id="499555.BJL86_0215"/>
<dbReference type="InterPro" id="IPR029033">
    <property type="entry name" value="His_PPase_superfam"/>
</dbReference>
<evidence type="ECO:0000313" key="3">
    <source>
        <dbReference type="Proteomes" id="UP000186104"/>
    </source>
</evidence>
<evidence type="ECO:0000256" key="1">
    <source>
        <dbReference type="PIRSR" id="PIRSR613078-2"/>
    </source>
</evidence>
<protein>
    <submittedName>
        <fullName evidence="2">Phosphoglycerate mutase</fullName>
    </submittedName>
</protein>